<feature type="active site" description="Nucleophile" evidence="9">
    <location>
        <position position="36"/>
    </location>
</feature>
<gene>
    <name evidence="12" type="primary">trxA</name>
    <name evidence="12" type="ORF">IAC74_03705</name>
</gene>
<dbReference type="PROSITE" id="PS51352">
    <property type="entry name" value="THIOREDOXIN_2"/>
    <property type="match status" value="1"/>
</dbReference>
<dbReference type="CDD" id="cd02947">
    <property type="entry name" value="TRX_family"/>
    <property type="match status" value="1"/>
</dbReference>
<evidence type="ECO:0000256" key="9">
    <source>
        <dbReference type="PIRSR" id="PIRSR000077-1"/>
    </source>
</evidence>
<dbReference type="FunFam" id="3.40.30.10:FF:000001">
    <property type="entry name" value="Thioredoxin"/>
    <property type="match status" value="1"/>
</dbReference>
<dbReference type="Pfam" id="PF00085">
    <property type="entry name" value="Thioredoxin"/>
    <property type="match status" value="1"/>
</dbReference>
<dbReference type="InterPro" id="IPR013766">
    <property type="entry name" value="Thioredoxin_domain"/>
</dbReference>
<reference evidence="12" key="1">
    <citation type="submission" date="2020-10" db="EMBL/GenBank/DDBJ databases">
        <authorList>
            <person name="Gilroy R."/>
        </authorList>
    </citation>
    <scope>NUCLEOTIDE SEQUENCE</scope>
    <source>
        <strain evidence="12">4920</strain>
    </source>
</reference>
<evidence type="ECO:0000256" key="8">
    <source>
        <dbReference type="PIRNR" id="PIRNR000077"/>
    </source>
</evidence>
<evidence type="ECO:0000256" key="10">
    <source>
        <dbReference type="PIRSR" id="PIRSR000077-4"/>
    </source>
</evidence>
<organism evidence="12 13">
    <name type="scientific">Candidatus Aphodoplasma excrementigallinarum</name>
    <dbReference type="NCBI Taxonomy" id="2840673"/>
    <lineage>
        <taxon>Bacteria</taxon>
        <taxon>Bacillati</taxon>
        <taxon>Bacillota</taxon>
        <taxon>Clostridia</taxon>
        <taxon>Eubacteriales</taxon>
        <taxon>Candidatus Aphodoplasma</taxon>
    </lineage>
</organism>
<evidence type="ECO:0000256" key="5">
    <source>
        <dbReference type="ARBA" id="ARBA00023157"/>
    </source>
</evidence>
<evidence type="ECO:0000256" key="1">
    <source>
        <dbReference type="ARBA" id="ARBA00008987"/>
    </source>
</evidence>
<reference evidence="12" key="2">
    <citation type="journal article" date="2021" name="PeerJ">
        <title>Extensive microbial diversity within the chicken gut microbiome revealed by metagenomics and culture.</title>
        <authorList>
            <person name="Gilroy R."/>
            <person name="Ravi A."/>
            <person name="Getino M."/>
            <person name="Pursley I."/>
            <person name="Horton D.L."/>
            <person name="Alikhan N.F."/>
            <person name="Baker D."/>
            <person name="Gharbi K."/>
            <person name="Hall N."/>
            <person name="Watson M."/>
            <person name="Adriaenssens E.M."/>
            <person name="Foster-Nyarko E."/>
            <person name="Jarju S."/>
            <person name="Secka A."/>
            <person name="Antonio M."/>
            <person name="Oren A."/>
            <person name="Chaudhuri R.R."/>
            <person name="La Ragione R."/>
            <person name="Hildebrand F."/>
            <person name="Pallen M.J."/>
        </authorList>
    </citation>
    <scope>NUCLEOTIDE SEQUENCE</scope>
    <source>
        <strain evidence="12">4920</strain>
    </source>
</reference>
<dbReference type="GO" id="GO:0005829">
    <property type="term" value="C:cytosol"/>
    <property type="evidence" value="ECO:0007669"/>
    <property type="project" value="TreeGrafter"/>
</dbReference>
<dbReference type="PROSITE" id="PS00194">
    <property type="entry name" value="THIOREDOXIN_1"/>
    <property type="match status" value="1"/>
</dbReference>
<evidence type="ECO:0000256" key="7">
    <source>
        <dbReference type="NCBIfam" id="TIGR01068"/>
    </source>
</evidence>
<dbReference type="GO" id="GO:0015035">
    <property type="term" value="F:protein-disulfide reductase activity"/>
    <property type="evidence" value="ECO:0007669"/>
    <property type="project" value="UniProtKB-UniRule"/>
</dbReference>
<dbReference type="PANTHER" id="PTHR45663:SF11">
    <property type="entry name" value="GEO12009P1"/>
    <property type="match status" value="1"/>
</dbReference>
<accession>A0A9D1NGI4</accession>
<feature type="site" description="Contributes to redox potential value" evidence="9">
    <location>
        <position position="34"/>
    </location>
</feature>
<protein>
    <recommendedName>
        <fullName evidence="2 7">Thioredoxin</fullName>
    </recommendedName>
</protein>
<keyword evidence="5 10" id="KW-1015">Disulfide bond</keyword>
<keyword evidence="4" id="KW-0249">Electron transport</keyword>
<dbReference type="Gene3D" id="3.40.30.10">
    <property type="entry name" value="Glutaredoxin"/>
    <property type="match status" value="1"/>
</dbReference>
<dbReference type="NCBIfam" id="TIGR01068">
    <property type="entry name" value="thioredoxin"/>
    <property type="match status" value="1"/>
</dbReference>
<evidence type="ECO:0000313" key="13">
    <source>
        <dbReference type="Proteomes" id="UP000886743"/>
    </source>
</evidence>
<evidence type="ECO:0000313" key="12">
    <source>
        <dbReference type="EMBL" id="HIV02655.1"/>
    </source>
</evidence>
<keyword evidence="3" id="KW-0813">Transport</keyword>
<evidence type="ECO:0000256" key="4">
    <source>
        <dbReference type="ARBA" id="ARBA00022982"/>
    </source>
</evidence>
<dbReference type="InterPro" id="IPR005746">
    <property type="entry name" value="Thioredoxin"/>
</dbReference>
<evidence type="ECO:0000256" key="6">
    <source>
        <dbReference type="ARBA" id="ARBA00023284"/>
    </source>
</evidence>
<dbReference type="GO" id="GO:0045454">
    <property type="term" value="P:cell redox homeostasis"/>
    <property type="evidence" value="ECO:0007669"/>
    <property type="project" value="TreeGrafter"/>
</dbReference>
<proteinExistence type="inferred from homology"/>
<feature type="site" description="Deprotonates C-terminal active site Cys" evidence="9">
    <location>
        <position position="27"/>
    </location>
</feature>
<keyword evidence="6 10" id="KW-0676">Redox-active center</keyword>
<dbReference type="AlphaFoldDB" id="A0A9D1NGI4"/>
<dbReference type="PRINTS" id="PR00421">
    <property type="entry name" value="THIOREDOXIN"/>
</dbReference>
<evidence type="ECO:0000259" key="11">
    <source>
        <dbReference type="PROSITE" id="PS51352"/>
    </source>
</evidence>
<feature type="disulfide bond" description="Redox-active" evidence="10">
    <location>
        <begin position="33"/>
        <end position="36"/>
    </location>
</feature>
<feature type="domain" description="Thioredoxin" evidence="11">
    <location>
        <begin position="1"/>
        <end position="108"/>
    </location>
</feature>
<dbReference type="PANTHER" id="PTHR45663">
    <property type="entry name" value="GEO12009P1"/>
    <property type="match status" value="1"/>
</dbReference>
<sequence length="108" mass="11955">MGNNVIEITKDNFESEVLGSDVPVLVDFWAVWCGPCKMVSPLIDELADDFIGRAKVGKINVDEQMELAEKFKVMTIPTIMIFKNGEVADKSVGARSKADFAQMLESQL</sequence>
<dbReference type="SUPFAM" id="SSF52833">
    <property type="entry name" value="Thioredoxin-like"/>
    <property type="match status" value="1"/>
</dbReference>
<comment type="similarity">
    <text evidence="1 8">Belongs to the thioredoxin family.</text>
</comment>
<feature type="site" description="Contributes to redox potential value" evidence="9">
    <location>
        <position position="35"/>
    </location>
</feature>
<dbReference type="PIRSF" id="PIRSF000077">
    <property type="entry name" value="Thioredoxin"/>
    <property type="match status" value="1"/>
</dbReference>
<dbReference type="InterPro" id="IPR036249">
    <property type="entry name" value="Thioredoxin-like_sf"/>
</dbReference>
<evidence type="ECO:0000256" key="2">
    <source>
        <dbReference type="ARBA" id="ARBA00020570"/>
    </source>
</evidence>
<dbReference type="Proteomes" id="UP000886743">
    <property type="component" value="Unassembled WGS sequence"/>
</dbReference>
<evidence type="ECO:0000256" key="3">
    <source>
        <dbReference type="ARBA" id="ARBA00022448"/>
    </source>
</evidence>
<dbReference type="EMBL" id="DVOF01000111">
    <property type="protein sequence ID" value="HIV02655.1"/>
    <property type="molecule type" value="Genomic_DNA"/>
</dbReference>
<name>A0A9D1NGI4_9FIRM</name>
<dbReference type="InterPro" id="IPR017937">
    <property type="entry name" value="Thioredoxin_CS"/>
</dbReference>
<comment type="caution">
    <text evidence="12">The sequence shown here is derived from an EMBL/GenBank/DDBJ whole genome shotgun (WGS) entry which is preliminary data.</text>
</comment>
<feature type="active site" description="Nucleophile" evidence="9">
    <location>
        <position position="33"/>
    </location>
</feature>